<dbReference type="Proteomes" id="UP000634136">
    <property type="component" value="Unassembled WGS sequence"/>
</dbReference>
<evidence type="ECO:0000313" key="2">
    <source>
        <dbReference type="Proteomes" id="UP000634136"/>
    </source>
</evidence>
<sequence>MRSPHAHIGLLVAGEASGKRLDKLSFHHSVRAVCGDMPTLINHKFPTLRAPLELLSFLSNMGLRILVEVGNCILDFTCLFTIFSSQGLPFSLFCETSLLLHVVSFLGSALCQKAALVMACVITLAENFRDTVGDEATSNTMQDKE</sequence>
<gene>
    <name evidence="1" type="ORF">G2W53_003667</name>
</gene>
<organism evidence="1 2">
    <name type="scientific">Senna tora</name>
    <dbReference type="NCBI Taxonomy" id="362788"/>
    <lineage>
        <taxon>Eukaryota</taxon>
        <taxon>Viridiplantae</taxon>
        <taxon>Streptophyta</taxon>
        <taxon>Embryophyta</taxon>
        <taxon>Tracheophyta</taxon>
        <taxon>Spermatophyta</taxon>
        <taxon>Magnoliopsida</taxon>
        <taxon>eudicotyledons</taxon>
        <taxon>Gunneridae</taxon>
        <taxon>Pentapetalae</taxon>
        <taxon>rosids</taxon>
        <taxon>fabids</taxon>
        <taxon>Fabales</taxon>
        <taxon>Fabaceae</taxon>
        <taxon>Caesalpinioideae</taxon>
        <taxon>Cassia clade</taxon>
        <taxon>Senna</taxon>
    </lineage>
</organism>
<name>A0A834XBX4_9FABA</name>
<reference evidence="1" key="1">
    <citation type="submission" date="2020-09" db="EMBL/GenBank/DDBJ databases">
        <title>Genome-Enabled Discovery of Anthraquinone Biosynthesis in Senna tora.</title>
        <authorList>
            <person name="Kang S.-H."/>
            <person name="Pandey R.P."/>
            <person name="Lee C.-M."/>
            <person name="Sim J.-S."/>
            <person name="Jeong J.-T."/>
            <person name="Choi B.-S."/>
            <person name="Jung M."/>
            <person name="Ginzburg D."/>
            <person name="Zhao K."/>
            <person name="Won S.Y."/>
            <person name="Oh T.-J."/>
            <person name="Yu Y."/>
            <person name="Kim N.-H."/>
            <person name="Lee O.R."/>
            <person name="Lee T.-H."/>
            <person name="Bashyal P."/>
            <person name="Kim T.-S."/>
            <person name="Lee W.-H."/>
            <person name="Kawkins C."/>
            <person name="Kim C.-K."/>
            <person name="Kim J.S."/>
            <person name="Ahn B.O."/>
            <person name="Rhee S.Y."/>
            <person name="Sohng J.K."/>
        </authorList>
    </citation>
    <scope>NUCLEOTIDE SEQUENCE</scope>
    <source>
        <tissue evidence="1">Leaf</tissue>
    </source>
</reference>
<comment type="caution">
    <text evidence="1">The sequence shown here is derived from an EMBL/GenBank/DDBJ whole genome shotgun (WGS) entry which is preliminary data.</text>
</comment>
<protein>
    <submittedName>
        <fullName evidence="1">Uncharacterized protein</fullName>
    </submittedName>
</protein>
<dbReference type="EMBL" id="JAAIUW010000002">
    <property type="protein sequence ID" value="KAF7841369.1"/>
    <property type="molecule type" value="Genomic_DNA"/>
</dbReference>
<proteinExistence type="predicted"/>
<accession>A0A834XBX4</accession>
<keyword evidence="2" id="KW-1185">Reference proteome</keyword>
<dbReference type="AlphaFoldDB" id="A0A834XBX4"/>
<evidence type="ECO:0000313" key="1">
    <source>
        <dbReference type="EMBL" id="KAF7841369.1"/>
    </source>
</evidence>